<dbReference type="Gene3D" id="3.90.780.10">
    <property type="entry name" value="5'-Nucleotidase, C-terminal domain"/>
    <property type="match status" value="1"/>
</dbReference>
<dbReference type="SUPFAM" id="SSF55816">
    <property type="entry name" value="5'-nucleotidase (syn. UDP-sugar hydrolase), C-terminal domain"/>
    <property type="match status" value="1"/>
</dbReference>
<protein>
    <submittedName>
        <fullName evidence="3">5'-nucleotidase C-terminal domain-containing protein</fullName>
    </submittedName>
</protein>
<dbReference type="Pfam" id="PF02872">
    <property type="entry name" value="5_nucleotid_C"/>
    <property type="match status" value="1"/>
</dbReference>
<sequence length="486" mass="54802">MNASTRPLDQKQDKITILFASDMNEISSETKGGFASIAYMLKQQREKNTPVFFFFGGGSIGPSLLSSFDRGSHIIDILNAIEPDVMSISKRDFSFFEDELSLRSYEAAFPLIASNIIETETKQPLDGLYKSVITQQGDYKIGVLSTLSVNIIEEYNLRRISVIDKFKAVSNEAKILREQNVDLVILINSSRENDVLPLLVDNTVDLILQKDSHATVINNRIIPEHPRYIFVKEIDEFALVHIEGVKNKLKVNSEFYKYSQVDKEANTQRLIQQYQSRLSNLLDEVIGTTKTPFNTKRSIVRTEESEFGNIVTDALKSYTDADIAIINGGSIRGEQIYTKNQNISRRDIISELPFRSHILVLELTGQKIIQAIEHGLTGIDASLGRFLQMSGLTITYNSKLPINERLISIKNNGKEIVKTQIYKVAMSNYLASGGDDFTMLKSTTNVNVKKQQGLLISEIVINFIRNKGDIFPKIEKRIINLNSESN</sequence>
<accession>A0ABU3QXT3</accession>
<evidence type="ECO:0000256" key="1">
    <source>
        <dbReference type="RuleBase" id="RU362119"/>
    </source>
</evidence>
<evidence type="ECO:0000259" key="2">
    <source>
        <dbReference type="Pfam" id="PF02872"/>
    </source>
</evidence>
<gene>
    <name evidence="3" type="ORF">RT723_02340</name>
</gene>
<organism evidence="3 4">
    <name type="scientific">Psychrosphaera aquimarina</name>
    <dbReference type="NCBI Taxonomy" id="2044854"/>
    <lineage>
        <taxon>Bacteria</taxon>
        <taxon>Pseudomonadati</taxon>
        <taxon>Pseudomonadota</taxon>
        <taxon>Gammaproteobacteria</taxon>
        <taxon>Alteromonadales</taxon>
        <taxon>Pseudoalteromonadaceae</taxon>
        <taxon>Psychrosphaera</taxon>
    </lineage>
</organism>
<dbReference type="EMBL" id="JAWCUA010000001">
    <property type="protein sequence ID" value="MDU0111863.1"/>
    <property type="molecule type" value="Genomic_DNA"/>
</dbReference>
<dbReference type="InterPro" id="IPR029052">
    <property type="entry name" value="Metallo-depent_PP-like"/>
</dbReference>
<proteinExistence type="inferred from homology"/>
<evidence type="ECO:0000313" key="4">
    <source>
        <dbReference type="Proteomes" id="UP001257914"/>
    </source>
</evidence>
<keyword evidence="4" id="KW-1185">Reference proteome</keyword>
<dbReference type="PRINTS" id="PR01607">
    <property type="entry name" value="APYRASEFAMLY"/>
</dbReference>
<dbReference type="Proteomes" id="UP001257914">
    <property type="component" value="Unassembled WGS sequence"/>
</dbReference>
<keyword evidence="1" id="KW-0547">Nucleotide-binding</keyword>
<dbReference type="SUPFAM" id="SSF56300">
    <property type="entry name" value="Metallo-dependent phosphatases"/>
    <property type="match status" value="1"/>
</dbReference>
<dbReference type="InterPro" id="IPR008334">
    <property type="entry name" value="5'-Nucleotdase_C"/>
</dbReference>
<comment type="caution">
    <text evidence="3">The sequence shown here is derived from an EMBL/GenBank/DDBJ whole genome shotgun (WGS) entry which is preliminary data.</text>
</comment>
<evidence type="ECO:0000313" key="3">
    <source>
        <dbReference type="EMBL" id="MDU0111863.1"/>
    </source>
</evidence>
<keyword evidence="1" id="KW-0378">Hydrolase</keyword>
<dbReference type="PANTHER" id="PTHR11575">
    <property type="entry name" value="5'-NUCLEOTIDASE-RELATED"/>
    <property type="match status" value="1"/>
</dbReference>
<dbReference type="InterPro" id="IPR036907">
    <property type="entry name" value="5'-Nucleotdase_C_sf"/>
</dbReference>
<reference evidence="3 4" key="1">
    <citation type="submission" date="2023-10" db="EMBL/GenBank/DDBJ databases">
        <title>Psychrosphaera aquimaarina strain SW33 isolated from seawater.</title>
        <authorList>
            <person name="Bayburt H."/>
            <person name="Kim J.M."/>
            <person name="Choi B.J."/>
            <person name="Jeon C.O."/>
        </authorList>
    </citation>
    <scope>NUCLEOTIDE SEQUENCE [LARGE SCALE GENOMIC DNA]</scope>
    <source>
        <strain evidence="3 4">KCTC 52743</strain>
    </source>
</reference>
<feature type="domain" description="5'-Nucleotidase C-terminal" evidence="2">
    <location>
        <begin position="285"/>
        <end position="441"/>
    </location>
</feature>
<dbReference type="Gene3D" id="3.60.21.10">
    <property type="match status" value="1"/>
</dbReference>
<comment type="similarity">
    <text evidence="1">Belongs to the 5'-nucleotidase family.</text>
</comment>
<dbReference type="PANTHER" id="PTHR11575:SF24">
    <property type="entry name" value="5'-NUCLEOTIDASE"/>
    <property type="match status" value="1"/>
</dbReference>
<dbReference type="InterPro" id="IPR006179">
    <property type="entry name" value="5_nucleotidase/apyrase"/>
</dbReference>
<dbReference type="RefSeq" id="WP_315945743.1">
    <property type="nucleotide sequence ID" value="NZ_JAWCUA010000001.1"/>
</dbReference>
<name>A0ABU3QXT3_9GAMM</name>